<keyword evidence="4" id="KW-0347">Helicase</keyword>
<gene>
    <name evidence="7" type="ORF">BDQ12DRAFT_727610</name>
</gene>
<name>A0A5C3LNW5_9AGAR</name>
<evidence type="ECO:0000256" key="6">
    <source>
        <dbReference type="ARBA" id="ARBA00047984"/>
    </source>
</evidence>
<sequence>MGLLENIAKERTDLKVIVMSATLDRLKFQKYFSLCSGALVPLLKVPGRMHPAEVFYTQEPGRLRRVCDPNEEEIGDACKKIKLEADDLLNRDPHSVGPLIGIPHYSSLLPQQQQRIFDAARHHVHWMVLLVAKSLY</sequence>
<evidence type="ECO:0000313" key="7">
    <source>
        <dbReference type="EMBL" id="TFK33676.1"/>
    </source>
</evidence>
<keyword evidence="3" id="KW-0378">Hydrolase</keyword>
<keyword evidence="4" id="KW-0067">ATP-binding</keyword>
<dbReference type="GO" id="GO:0008380">
    <property type="term" value="P:RNA splicing"/>
    <property type="evidence" value="ECO:0007669"/>
    <property type="project" value="UniProtKB-KW"/>
</dbReference>
<dbReference type="AlphaFoldDB" id="A0A5C3LNW5"/>
<comment type="catalytic activity">
    <reaction evidence="6">
        <text>ATP + H2O = ADP + phosphate + H(+)</text>
        <dbReference type="Rhea" id="RHEA:13065"/>
        <dbReference type="ChEBI" id="CHEBI:15377"/>
        <dbReference type="ChEBI" id="CHEBI:15378"/>
        <dbReference type="ChEBI" id="CHEBI:30616"/>
        <dbReference type="ChEBI" id="CHEBI:43474"/>
        <dbReference type="ChEBI" id="CHEBI:456216"/>
        <dbReference type="EC" id="3.6.4.13"/>
    </reaction>
</comment>
<reference evidence="7 8" key="1">
    <citation type="journal article" date="2019" name="Nat. Ecol. Evol.">
        <title>Megaphylogeny resolves global patterns of mushroom evolution.</title>
        <authorList>
            <person name="Varga T."/>
            <person name="Krizsan K."/>
            <person name="Foldi C."/>
            <person name="Dima B."/>
            <person name="Sanchez-Garcia M."/>
            <person name="Sanchez-Ramirez S."/>
            <person name="Szollosi G.J."/>
            <person name="Szarkandi J.G."/>
            <person name="Papp V."/>
            <person name="Albert L."/>
            <person name="Andreopoulos W."/>
            <person name="Angelini C."/>
            <person name="Antonin V."/>
            <person name="Barry K.W."/>
            <person name="Bougher N.L."/>
            <person name="Buchanan P."/>
            <person name="Buyck B."/>
            <person name="Bense V."/>
            <person name="Catcheside P."/>
            <person name="Chovatia M."/>
            <person name="Cooper J."/>
            <person name="Damon W."/>
            <person name="Desjardin D."/>
            <person name="Finy P."/>
            <person name="Geml J."/>
            <person name="Haridas S."/>
            <person name="Hughes K."/>
            <person name="Justo A."/>
            <person name="Karasinski D."/>
            <person name="Kautmanova I."/>
            <person name="Kiss B."/>
            <person name="Kocsube S."/>
            <person name="Kotiranta H."/>
            <person name="LaButti K.M."/>
            <person name="Lechner B.E."/>
            <person name="Liimatainen K."/>
            <person name="Lipzen A."/>
            <person name="Lukacs Z."/>
            <person name="Mihaltcheva S."/>
            <person name="Morgado L.N."/>
            <person name="Niskanen T."/>
            <person name="Noordeloos M.E."/>
            <person name="Ohm R.A."/>
            <person name="Ortiz-Santana B."/>
            <person name="Ovrebo C."/>
            <person name="Racz N."/>
            <person name="Riley R."/>
            <person name="Savchenko A."/>
            <person name="Shiryaev A."/>
            <person name="Soop K."/>
            <person name="Spirin V."/>
            <person name="Szebenyi C."/>
            <person name="Tomsovsky M."/>
            <person name="Tulloss R.E."/>
            <person name="Uehling J."/>
            <person name="Grigoriev I.V."/>
            <person name="Vagvolgyi C."/>
            <person name="Papp T."/>
            <person name="Martin F.M."/>
            <person name="Miettinen O."/>
            <person name="Hibbett D.S."/>
            <person name="Nagy L.G."/>
        </authorList>
    </citation>
    <scope>NUCLEOTIDE SEQUENCE [LARGE SCALE GENOMIC DNA]</scope>
    <source>
        <strain evidence="7 8">CBS 166.37</strain>
    </source>
</reference>
<dbReference type="GO" id="GO:0016787">
    <property type="term" value="F:hydrolase activity"/>
    <property type="evidence" value="ECO:0007669"/>
    <property type="project" value="UniProtKB-KW"/>
</dbReference>
<evidence type="ECO:0000256" key="1">
    <source>
        <dbReference type="ARBA" id="ARBA00012552"/>
    </source>
</evidence>
<protein>
    <recommendedName>
        <fullName evidence="1">RNA helicase</fullName>
        <ecNumber evidence="1">3.6.4.13</ecNumber>
    </recommendedName>
</protein>
<keyword evidence="5" id="KW-0508">mRNA splicing</keyword>
<dbReference type="GO" id="GO:0006397">
    <property type="term" value="P:mRNA processing"/>
    <property type="evidence" value="ECO:0007669"/>
    <property type="project" value="UniProtKB-KW"/>
</dbReference>
<evidence type="ECO:0000256" key="4">
    <source>
        <dbReference type="ARBA" id="ARBA00022806"/>
    </source>
</evidence>
<evidence type="ECO:0000256" key="2">
    <source>
        <dbReference type="ARBA" id="ARBA00022664"/>
    </source>
</evidence>
<keyword evidence="4" id="KW-0547">Nucleotide-binding</keyword>
<keyword evidence="8" id="KW-1185">Reference proteome</keyword>
<dbReference type="InterPro" id="IPR027417">
    <property type="entry name" value="P-loop_NTPase"/>
</dbReference>
<evidence type="ECO:0000313" key="8">
    <source>
        <dbReference type="Proteomes" id="UP000308652"/>
    </source>
</evidence>
<proteinExistence type="predicted"/>
<keyword evidence="2" id="KW-0507">mRNA processing</keyword>
<dbReference type="OrthoDB" id="10253254at2759"/>
<organism evidence="7 8">
    <name type="scientific">Crucibulum laeve</name>
    <dbReference type="NCBI Taxonomy" id="68775"/>
    <lineage>
        <taxon>Eukaryota</taxon>
        <taxon>Fungi</taxon>
        <taxon>Dikarya</taxon>
        <taxon>Basidiomycota</taxon>
        <taxon>Agaricomycotina</taxon>
        <taxon>Agaricomycetes</taxon>
        <taxon>Agaricomycetidae</taxon>
        <taxon>Agaricales</taxon>
        <taxon>Agaricineae</taxon>
        <taxon>Nidulariaceae</taxon>
        <taxon>Crucibulum</taxon>
    </lineage>
</organism>
<dbReference type="EMBL" id="ML213644">
    <property type="protein sequence ID" value="TFK33676.1"/>
    <property type="molecule type" value="Genomic_DNA"/>
</dbReference>
<dbReference type="PANTHER" id="PTHR18934:SF109">
    <property type="entry name" value="ATP-DEPENDENT RNA HELICASE DHX15 HOMOLOG"/>
    <property type="match status" value="1"/>
</dbReference>
<dbReference type="GO" id="GO:0003724">
    <property type="term" value="F:RNA helicase activity"/>
    <property type="evidence" value="ECO:0007669"/>
    <property type="project" value="UniProtKB-EC"/>
</dbReference>
<evidence type="ECO:0000256" key="5">
    <source>
        <dbReference type="ARBA" id="ARBA00023187"/>
    </source>
</evidence>
<dbReference type="Gene3D" id="3.40.50.300">
    <property type="entry name" value="P-loop containing nucleotide triphosphate hydrolases"/>
    <property type="match status" value="1"/>
</dbReference>
<dbReference type="EC" id="3.6.4.13" evidence="1"/>
<evidence type="ECO:0000256" key="3">
    <source>
        <dbReference type="ARBA" id="ARBA00022801"/>
    </source>
</evidence>
<accession>A0A5C3LNW5</accession>
<dbReference type="Proteomes" id="UP000308652">
    <property type="component" value="Unassembled WGS sequence"/>
</dbReference>
<dbReference type="GO" id="GO:0003723">
    <property type="term" value="F:RNA binding"/>
    <property type="evidence" value="ECO:0007669"/>
    <property type="project" value="TreeGrafter"/>
</dbReference>
<dbReference type="STRING" id="68775.A0A5C3LNW5"/>
<dbReference type="PANTHER" id="PTHR18934">
    <property type="entry name" value="ATP-DEPENDENT RNA HELICASE"/>
    <property type="match status" value="1"/>
</dbReference>